<accession>A0ABQ3PQC9</accession>
<keyword evidence="6" id="KW-0472">Membrane</keyword>
<gene>
    <name evidence="8" type="ORF">Shyd_85910</name>
</gene>
<dbReference type="Pfam" id="PF13462">
    <property type="entry name" value="Thioredoxin_4"/>
    <property type="match status" value="1"/>
</dbReference>
<evidence type="ECO:0000256" key="4">
    <source>
        <dbReference type="ARBA" id="ARBA00023157"/>
    </source>
</evidence>
<dbReference type="SUPFAM" id="SSF52833">
    <property type="entry name" value="Thioredoxin-like"/>
    <property type="match status" value="1"/>
</dbReference>
<comment type="caution">
    <text evidence="8">The sequence shown here is derived from an EMBL/GenBank/DDBJ whole genome shotgun (WGS) entry which is preliminary data.</text>
</comment>
<dbReference type="EMBL" id="BNDW01000117">
    <property type="protein sequence ID" value="GHI27220.1"/>
    <property type="molecule type" value="Genomic_DNA"/>
</dbReference>
<dbReference type="PANTHER" id="PTHR13887">
    <property type="entry name" value="GLUTATHIONE S-TRANSFERASE KAPPA"/>
    <property type="match status" value="1"/>
</dbReference>
<dbReference type="Proteomes" id="UP001052739">
    <property type="component" value="Unassembled WGS sequence"/>
</dbReference>
<name>A0ABQ3PQC9_9ACTN</name>
<evidence type="ECO:0000256" key="1">
    <source>
        <dbReference type="ARBA" id="ARBA00005791"/>
    </source>
</evidence>
<keyword evidence="2" id="KW-0732">Signal</keyword>
<reference evidence="8" key="1">
    <citation type="submission" date="2024-05" db="EMBL/GenBank/DDBJ databases">
        <title>Whole genome shotgun sequence of Streptomyces hydrogenans NBRC 13475.</title>
        <authorList>
            <person name="Komaki H."/>
            <person name="Tamura T."/>
        </authorList>
    </citation>
    <scope>NUCLEOTIDE SEQUENCE</scope>
    <source>
        <strain evidence="8">NBRC 13475</strain>
    </source>
</reference>
<dbReference type="InterPro" id="IPR036249">
    <property type="entry name" value="Thioredoxin-like_sf"/>
</dbReference>
<keyword evidence="9" id="KW-1185">Reference proteome</keyword>
<evidence type="ECO:0000259" key="7">
    <source>
        <dbReference type="Pfam" id="PF13462"/>
    </source>
</evidence>
<sequence>MRATPASPSTARARLREQQNREALRNYRLHIAAKGVGLCVALATVIGISIVLQWRAADEGPVVAPVGVVGDGGLLIPVGRKDAPVVLTVYEDARCPGCAQLEKTLHTTINRLEDEGLLRVEYHVLSFVDRIVGGKGSKVAANALAAAQDAGRFREFHDVLFAHPPAEESTDVFADRNFLLKLAGQIPGLRSTEFDKAVAGDAHSGWVKAVQGQFDQQTDIQATPAVLLDGKDLVRDQDHPLSSERLVELVNEAVTRKGPAAAPTGP</sequence>
<dbReference type="PANTHER" id="PTHR13887:SF14">
    <property type="entry name" value="DISULFIDE BOND FORMATION PROTEIN D"/>
    <property type="match status" value="1"/>
</dbReference>
<feature type="transmembrane region" description="Helical" evidence="6">
    <location>
        <begin position="31"/>
        <end position="54"/>
    </location>
</feature>
<proteinExistence type="inferred from homology"/>
<evidence type="ECO:0000256" key="3">
    <source>
        <dbReference type="ARBA" id="ARBA00023002"/>
    </source>
</evidence>
<organism evidence="8 9">
    <name type="scientific">Streptomyces hydrogenans</name>
    <dbReference type="NCBI Taxonomy" id="1873719"/>
    <lineage>
        <taxon>Bacteria</taxon>
        <taxon>Bacillati</taxon>
        <taxon>Actinomycetota</taxon>
        <taxon>Actinomycetes</taxon>
        <taxon>Kitasatosporales</taxon>
        <taxon>Streptomycetaceae</taxon>
        <taxon>Streptomyces</taxon>
    </lineage>
</organism>
<evidence type="ECO:0000256" key="5">
    <source>
        <dbReference type="ARBA" id="ARBA00023284"/>
    </source>
</evidence>
<evidence type="ECO:0000313" key="9">
    <source>
        <dbReference type="Proteomes" id="UP001052739"/>
    </source>
</evidence>
<evidence type="ECO:0000256" key="2">
    <source>
        <dbReference type="ARBA" id="ARBA00022729"/>
    </source>
</evidence>
<keyword evidence="6" id="KW-0812">Transmembrane</keyword>
<dbReference type="Gene3D" id="3.40.30.10">
    <property type="entry name" value="Glutaredoxin"/>
    <property type="match status" value="1"/>
</dbReference>
<protein>
    <submittedName>
        <fullName evidence="8">Membrane protein</fullName>
    </submittedName>
</protein>
<evidence type="ECO:0000313" key="8">
    <source>
        <dbReference type="EMBL" id="GHI27220.1"/>
    </source>
</evidence>
<evidence type="ECO:0000256" key="6">
    <source>
        <dbReference type="SAM" id="Phobius"/>
    </source>
</evidence>
<keyword evidence="4" id="KW-1015">Disulfide bond</keyword>
<keyword evidence="5" id="KW-0676">Redox-active center</keyword>
<dbReference type="InterPro" id="IPR012336">
    <property type="entry name" value="Thioredoxin-like_fold"/>
</dbReference>
<feature type="domain" description="Thioredoxin-like fold" evidence="7">
    <location>
        <begin position="78"/>
        <end position="251"/>
    </location>
</feature>
<keyword evidence="6" id="KW-1133">Transmembrane helix</keyword>
<comment type="similarity">
    <text evidence="1">Belongs to the thioredoxin family. DsbA subfamily.</text>
</comment>
<keyword evidence="3" id="KW-0560">Oxidoreductase</keyword>